<evidence type="ECO:0000313" key="5">
    <source>
        <dbReference type="Proteomes" id="UP001500432"/>
    </source>
</evidence>
<sequence>MNAKNSALPAALLAATVALAGCGASQAAPAAPSGASPMDHSGHSMPLGTPSSSSSQGAFNAADAMFAQMMIPHHEQAVEMSGIVLAKPGLDARVARVAERIKAAQAPEIATQRGWLAAWNQPTRMAADAGHGMEGMVSDEDLAALKGADAGEGAKLFLTQMIAHHEGAVTMAKSELSTGAHPGAVAMAQSIVDSQTTEIDQMKSLLGQL</sequence>
<organism evidence="4 5">
    <name type="scientific">Sinomonas flava</name>
    <dbReference type="NCBI Taxonomy" id="496857"/>
    <lineage>
        <taxon>Bacteria</taxon>
        <taxon>Bacillati</taxon>
        <taxon>Actinomycetota</taxon>
        <taxon>Actinomycetes</taxon>
        <taxon>Micrococcales</taxon>
        <taxon>Micrococcaceae</taxon>
        <taxon>Sinomonas</taxon>
    </lineage>
</organism>
<evidence type="ECO:0000256" key="1">
    <source>
        <dbReference type="SAM" id="MobiDB-lite"/>
    </source>
</evidence>
<comment type="caution">
    <text evidence="4">The sequence shown here is derived from an EMBL/GenBank/DDBJ whole genome shotgun (WGS) entry which is preliminary data.</text>
</comment>
<dbReference type="Proteomes" id="UP001500432">
    <property type="component" value="Unassembled WGS sequence"/>
</dbReference>
<protein>
    <submittedName>
        <fullName evidence="4">DUF305 domain-containing protein</fullName>
    </submittedName>
</protein>
<evidence type="ECO:0000256" key="2">
    <source>
        <dbReference type="SAM" id="SignalP"/>
    </source>
</evidence>
<dbReference type="Pfam" id="PF03713">
    <property type="entry name" value="DUF305"/>
    <property type="match status" value="1"/>
</dbReference>
<feature type="compositionally biased region" description="Low complexity" evidence="1">
    <location>
        <begin position="26"/>
        <end position="37"/>
    </location>
</feature>
<feature type="chain" id="PRO_5045704964" evidence="2">
    <location>
        <begin position="21"/>
        <end position="209"/>
    </location>
</feature>
<reference evidence="4 5" key="1">
    <citation type="journal article" date="2019" name="Int. J. Syst. Evol. Microbiol.">
        <title>The Global Catalogue of Microorganisms (GCM) 10K type strain sequencing project: providing services to taxonomists for standard genome sequencing and annotation.</title>
        <authorList>
            <consortium name="The Broad Institute Genomics Platform"/>
            <consortium name="The Broad Institute Genome Sequencing Center for Infectious Disease"/>
            <person name="Wu L."/>
            <person name="Ma J."/>
        </authorList>
    </citation>
    <scope>NUCLEOTIDE SEQUENCE [LARGE SCALE GENOMIC DNA]</scope>
    <source>
        <strain evidence="4 5">JCM 16034</strain>
    </source>
</reference>
<dbReference type="EMBL" id="BAAAQW010000009">
    <property type="protein sequence ID" value="GAA2202059.1"/>
    <property type="molecule type" value="Genomic_DNA"/>
</dbReference>
<feature type="region of interest" description="Disordered" evidence="1">
    <location>
        <begin position="26"/>
        <end position="56"/>
    </location>
</feature>
<dbReference type="InterPro" id="IPR005183">
    <property type="entry name" value="DUF305_CopM-like"/>
</dbReference>
<gene>
    <name evidence="4" type="ORF">GCM10009849_28940</name>
</gene>
<feature type="domain" description="DUF305" evidence="3">
    <location>
        <begin position="63"/>
        <end position="206"/>
    </location>
</feature>
<proteinExistence type="predicted"/>
<dbReference type="Gene3D" id="1.20.1260.10">
    <property type="match status" value="1"/>
</dbReference>
<accession>A0ABN3BYP3</accession>
<dbReference type="RefSeq" id="WP_344300475.1">
    <property type="nucleotide sequence ID" value="NZ_BAAAQW010000009.1"/>
</dbReference>
<dbReference type="PANTHER" id="PTHR36933">
    <property type="entry name" value="SLL0788 PROTEIN"/>
    <property type="match status" value="1"/>
</dbReference>
<dbReference type="InterPro" id="IPR012347">
    <property type="entry name" value="Ferritin-like"/>
</dbReference>
<evidence type="ECO:0000259" key="3">
    <source>
        <dbReference type="Pfam" id="PF03713"/>
    </source>
</evidence>
<evidence type="ECO:0000313" key="4">
    <source>
        <dbReference type="EMBL" id="GAA2202059.1"/>
    </source>
</evidence>
<dbReference type="PROSITE" id="PS51257">
    <property type="entry name" value="PROKAR_LIPOPROTEIN"/>
    <property type="match status" value="1"/>
</dbReference>
<keyword evidence="2" id="KW-0732">Signal</keyword>
<name>A0ABN3BYP3_9MICC</name>
<keyword evidence="5" id="KW-1185">Reference proteome</keyword>
<feature type="signal peptide" evidence="2">
    <location>
        <begin position="1"/>
        <end position="20"/>
    </location>
</feature>
<dbReference type="PANTHER" id="PTHR36933:SF1">
    <property type="entry name" value="SLL0788 PROTEIN"/>
    <property type="match status" value="1"/>
</dbReference>